<protein>
    <recommendedName>
        <fullName evidence="4">SPFH domain / Band 7 family protein</fullName>
    </recommendedName>
</protein>
<gene>
    <name evidence="2" type="ORF">SNF14_03205</name>
</gene>
<proteinExistence type="predicted"/>
<organism evidence="2 3">
    <name type="scientific">Winogradskyella aquimaris</name>
    <dbReference type="NCBI Taxonomy" id="864074"/>
    <lineage>
        <taxon>Bacteria</taxon>
        <taxon>Pseudomonadati</taxon>
        <taxon>Bacteroidota</taxon>
        <taxon>Flavobacteriia</taxon>
        <taxon>Flavobacteriales</taxon>
        <taxon>Flavobacteriaceae</taxon>
        <taxon>Winogradskyella</taxon>
    </lineage>
</organism>
<comment type="caution">
    <text evidence="2">The sequence shown here is derived from an EMBL/GenBank/DDBJ whole genome shotgun (WGS) entry which is preliminary data.</text>
</comment>
<evidence type="ECO:0008006" key="4">
    <source>
        <dbReference type="Google" id="ProtNLM"/>
    </source>
</evidence>
<evidence type="ECO:0000313" key="2">
    <source>
        <dbReference type="EMBL" id="MDY2586335.1"/>
    </source>
</evidence>
<reference evidence="2 3" key="1">
    <citation type="submission" date="2023-11" db="EMBL/GenBank/DDBJ databases">
        <title>Winogradskyella pelagius sp. nov., isolated from coastal sediment.</title>
        <authorList>
            <person name="Li F."/>
        </authorList>
    </citation>
    <scope>NUCLEOTIDE SEQUENCE [LARGE SCALE GENOMIC DNA]</scope>
    <source>
        <strain evidence="2 3">KCTC 23502</strain>
    </source>
</reference>
<keyword evidence="1" id="KW-0472">Membrane</keyword>
<dbReference type="RefSeq" id="WP_320554708.1">
    <property type="nucleotide sequence ID" value="NZ_JAXDAE010000002.1"/>
</dbReference>
<evidence type="ECO:0000256" key="1">
    <source>
        <dbReference type="SAM" id="Phobius"/>
    </source>
</evidence>
<sequence length="176" mass="19839">MKAIISYTRKVPFYKIALGLLLLLGSIYGFLYVSILNSIVLLVLSFILLRSDGSEIDLASKTYRNTISVFGIKVGKWNPLPMADYISVFATNESITVRALSAETTNTFPIIHLNLFYDNNKKITVYETKDQKEAFEVASHIADALLIDLLDATEKGDFKWVDKTRLREEGVIVHTD</sequence>
<dbReference type="Proteomes" id="UP001285855">
    <property type="component" value="Unassembled WGS sequence"/>
</dbReference>
<dbReference type="EMBL" id="JAXDAE010000002">
    <property type="protein sequence ID" value="MDY2586335.1"/>
    <property type="molecule type" value="Genomic_DNA"/>
</dbReference>
<name>A0ABU5EKS3_9FLAO</name>
<accession>A0ABU5EKS3</accession>
<evidence type="ECO:0000313" key="3">
    <source>
        <dbReference type="Proteomes" id="UP001285855"/>
    </source>
</evidence>
<keyword evidence="1" id="KW-0812">Transmembrane</keyword>
<keyword evidence="1" id="KW-1133">Transmembrane helix</keyword>
<feature type="transmembrane region" description="Helical" evidence="1">
    <location>
        <begin position="20"/>
        <end position="49"/>
    </location>
</feature>
<keyword evidence="3" id="KW-1185">Reference proteome</keyword>